<feature type="transmembrane region" description="Helical" evidence="1">
    <location>
        <begin position="73"/>
        <end position="95"/>
    </location>
</feature>
<comment type="caution">
    <text evidence="2">The sequence shown here is derived from an EMBL/GenBank/DDBJ whole genome shotgun (WGS) entry which is preliminary data.</text>
</comment>
<evidence type="ECO:0000313" key="2">
    <source>
        <dbReference type="EMBL" id="NBC42700.1"/>
    </source>
</evidence>
<keyword evidence="1" id="KW-0812">Transmembrane</keyword>
<organism evidence="2 3">
    <name type="scientific">Corallococcus exiguus</name>
    <dbReference type="NCBI Taxonomy" id="83462"/>
    <lineage>
        <taxon>Bacteria</taxon>
        <taxon>Pseudomonadati</taxon>
        <taxon>Myxococcota</taxon>
        <taxon>Myxococcia</taxon>
        <taxon>Myxococcales</taxon>
        <taxon>Cystobacterineae</taxon>
        <taxon>Myxococcaceae</taxon>
        <taxon>Corallococcus</taxon>
    </lineage>
</organism>
<keyword evidence="1" id="KW-0472">Membrane</keyword>
<keyword evidence="1" id="KW-1133">Transmembrane helix</keyword>
<feature type="transmembrane region" description="Helical" evidence="1">
    <location>
        <begin position="12"/>
        <end position="35"/>
    </location>
</feature>
<reference evidence="2 3" key="1">
    <citation type="submission" date="2020-01" db="EMBL/GenBank/DDBJ databases">
        <title>The draft genome sequence of Corallococcus exiguus DSM 14696.</title>
        <authorList>
            <person name="Zhang X."/>
            <person name="Zhu H."/>
        </authorList>
    </citation>
    <scope>NUCLEOTIDE SEQUENCE [LARGE SCALE GENOMIC DNA]</scope>
    <source>
        <strain evidence="2 3">DSM 14696</strain>
    </source>
</reference>
<sequence length="137" mass="13811">MTGTGGQPKRDPFWTHAGLAAAVMGVGAVVAAALPKVTEDRVAALLGVGIAAVTGVLALVLKRRAAMQADLKAALKVVGVVFALRGVGVGIGLAWVVSRGLSAIAFVGGFFGVYFALQWIEVSYVMAASKDAAGGDE</sequence>
<feature type="transmembrane region" description="Helical" evidence="1">
    <location>
        <begin position="101"/>
        <end position="120"/>
    </location>
</feature>
<dbReference type="Proteomes" id="UP000537825">
    <property type="component" value="Unassembled WGS sequence"/>
</dbReference>
<evidence type="ECO:0000256" key="1">
    <source>
        <dbReference type="SAM" id="Phobius"/>
    </source>
</evidence>
<dbReference type="AlphaFoldDB" id="A0A7X4YCK1"/>
<evidence type="ECO:0000313" key="3">
    <source>
        <dbReference type="Proteomes" id="UP000537825"/>
    </source>
</evidence>
<dbReference type="RefSeq" id="WP_139921827.1">
    <property type="nucleotide sequence ID" value="NZ_CBCSLE010000078.1"/>
</dbReference>
<proteinExistence type="predicted"/>
<name>A0A7X4YCK1_9BACT</name>
<feature type="transmembrane region" description="Helical" evidence="1">
    <location>
        <begin position="41"/>
        <end position="61"/>
    </location>
</feature>
<keyword evidence="3" id="KW-1185">Reference proteome</keyword>
<dbReference type="EMBL" id="JAAAPK010000005">
    <property type="protein sequence ID" value="NBC42700.1"/>
    <property type="molecule type" value="Genomic_DNA"/>
</dbReference>
<gene>
    <name evidence="2" type="ORF">GTZ93_23140</name>
</gene>
<protein>
    <submittedName>
        <fullName evidence="2">Uncharacterized protein</fullName>
    </submittedName>
</protein>
<accession>A0A7X4YCK1</accession>